<evidence type="ECO:0000313" key="4">
    <source>
        <dbReference type="EMBL" id="KAG2335117.1"/>
    </source>
</evidence>
<dbReference type="AlphaFoldDB" id="A0A8X7WSU2"/>
<protein>
    <recommendedName>
        <fullName evidence="3">TIR domain-containing protein</fullName>
    </recommendedName>
</protein>
<organism evidence="4 5">
    <name type="scientific">Brassica carinata</name>
    <name type="common">Ethiopian mustard</name>
    <name type="synonym">Abyssinian cabbage</name>
    <dbReference type="NCBI Taxonomy" id="52824"/>
    <lineage>
        <taxon>Eukaryota</taxon>
        <taxon>Viridiplantae</taxon>
        <taxon>Streptophyta</taxon>
        <taxon>Embryophyta</taxon>
        <taxon>Tracheophyta</taxon>
        <taxon>Spermatophyta</taxon>
        <taxon>Magnoliopsida</taxon>
        <taxon>eudicotyledons</taxon>
        <taxon>Gunneridae</taxon>
        <taxon>Pentapetalae</taxon>
        <taxon>rosids</taxon>
        <taxon>malvids</taxon>
        <taxon>Brassicales</taxon>
        <taxon>Brassicaceae</taxon>
        <taxon>Brassiceae</taxon>
        <taxon>Brassica</taxon>
    </lineage>
</organism>
<dbReference type="EMBL" id="JAAMPC010000001">
    <property type="protein sequence ID" value="KAG2335117.1"/>
    <property type="molecule type" value="Genomic_DNA"/>
</dbReference>
<dbReference type="GO" id="GO:0007165">
    <property type="term" value="P:signal transduction"/>
    <property type="evidence" value="ECO:0007669"/>
    <property type="project" value="InterPro"/>
</dbReference>
<comment type="caution">
    <text evidence="4">The sequence shown here is derived from an EMBL/GenBank/DDBJ whole genome shotgun (WGS) entry which is preliminary data.</text>
</comment>
<dbReference type="PROSITE" id="PS50104">
    <property type="entry name" value="TIR"/>
    <property type="match status" value="1"/>
</dbReference>
<dbReference type="InterPro" id="IPR000157">
    <property type="entry name" value="TIR_dom"/>
</dbReference>
<reference evidence="4 5" key="1">
    <citation type="submission" date="2020-02" db="EMBL/GenBank/DDBJ databases">
        <authorList>
            <person name="Ma Q."/>
            <person name="Huang Y."/>
            <person name="Song X."/>
            <person name="Pei D."/>
        </authorList>
    </citation>
    <scope>NUCLEOTIDE SEQUENCE [LARGE SCALE GENOMIC DNA]</scope>
    <source>
        <strain evidence="4">Sxm20200214</strain>
        <tissue evidence="4">Leaf</tissue>
    </source>
</reference>
<dbReference type="SMART" id="SM00255">
    <property type="entry name" value="TIR"/>
    <property type="match status" value="1"/>
</dbReference>
<feature type="domain" description="TIR" evidence="3">
    <location>
        <begin position="58"/>
        <end position="229"/>
    </location>
</feature>
<feature type="compositionally biased region" description="Low complexity" evidence="2">
    <location>
        <begin position="36"/>
        <end position="46"/>
    </location>
</feature>
<keyword evidence="5" id="KW-1185">Reference proteome</keyword>
<name>A0A8X7WSU2_BRACI</name>
<feature type="region of interest" description="Disordered" evidence="2">
    <location>
        <begin position="33"/>
        <end position="55"/>
    </location>
</feature>
<evidence type="ECO:0000313" key="5">
    <source>
        <dbReference type="Proteomes" id="UP000886595"/>
    </source>
</evidence>
<dbReference type="InterPro" id="IPR035897">
    <property type="entry name" value="Toll_tir_struct_dom_sf"/>
</dbReference>
<sequence>MNSSFYLTTVAAAIGLLTFLRKLRFHHDNNCEKDSSSSPLSSLSPSIVPPPSSSSHIWTHDVFPSFRGVDVRRDFFSHIQMELERKGITPFIDNEIKRGESICPELIRAIRGSKIAIILLSRNYASSKWCLDELAEIMKCREELGQTVMAIFYKVDPSHVKNLTGDFGKVFRKTCAGETKENIGRWRQALAKVAIVAGYHSNNWLVLFLFPLAPCNFSNIHVPQINISL</sequence>
<evidence type="ECO:0000259" key="3">
    <source>
        <dbReference type="PROSITE" id="PS50104"/>
    </source>
</evidence>
<dbReference type="Proteomes" id="UP000886595">
    <property type="component" value="Unassembled WGS sequence"/>
</dbReference>
<dbReference type="FunFam" id="3.40.50.10140:FF:000007">
    <property type="entry name" value="Disease resistance protein (TIR-NBS-LRR class)"/>
    <property type="match status" value="1"/>
</dbReference>
<dbReference type="SUPFAM" id="SSF52200">
    <property type="entry name" value="Toll/Interleukin receptor TIR domain"/>
    <property type="match status" value="1"/>
</dbReference>
<dbReference type="PANTHER" id="PTHR32009:SF140">
    <property type="entry name" value="TIR DOMAIN-CONTAINING PROTEIN"/>
    <property type="match status" value="1"/>
</dbReference>
<keyword evidence="1" id="KW-0520">NAD</keyword>
<dbReference type="PANTHER" id="PTHR32009">
    <property type="entry name" value="TMV RESISTANCE PROTEIN N-LIKE"/>
    <property type="match status" value="1"/>
</dbReference>
<dbReference type="Gene3D" id="3.40.50.10140">
    <property type="entry name" value="Toll/interleukin-1 receptor homology (TIR) domain"/>
    <property type="match status" value="1"/>
</dbReference>
<accession>A0A8X7WSU2</accession>
<dbReference type="Pfam" id="PF01582">
    <property type="entry name" value="TIR"/>
    <property type="match status" value="1"/>
</dbReference>
<evidence type="ECO:0000256" key="2">
    <source>
        <dbReference type="SAM" id="MobiDB-lite"/>
    </source>
</evidence>
<proteinExistence type="predicted"/>
<gene>
    <name evidence="4" type="ORF">Bca52824_006297</name>
</gene>
<dbReference type="OrthoDB" id="1905256at2759"/>
<evidence type="ECO:0000256" key="1">
    <source>
        <dbReference type="ARBA" id="ARBA00023027"/>
    </source>
</evidence>